<dbReference type="OrthoDB" id="3397424at2"/>
<organism evidence="1 2">
    <name type="scientific">Pseudonocardia oroxyli</name>
    <dbReference type="NCBI Taxonomy" id="366584"/>
    <lineage>
        <taxon>Bacteria</taxon>
        <taxon>Bacillati</taxon>
        <taxon>Actinomycetota</taxon>
        <taxon>Actinomycetes</taxon>
        <taxon>Pseudonocardiales</taxon>
        <taxon>Pseudonocardiaceae</taxon>
        <taxon>Pseudonocardia</taxon>
    </lineage>
</organism>
<dbReference type="RefSeq" id="WP_093083070.1">
    <property type="nucleotide sequence ID" value="NZ_FNBE01000007.1"/>
</dbReference>
<dbReference type="EMBL" id="FNBE01000007">
    <property type="protein sequence ID" value="SDF84202.1"/>
    <property type="molecule type" value="Genomic_DNA"/>
</dbReference>
<name>A0A1G7PD40_PSEOR</name>
<evidence type="ECO:0000313" key="2">
    <source>
        <dbReference type="Proteomes" id="UP000198967"/>
    </source>
</evidence>
<dbReference type="STRING" id="366584.SAMN05216377_10783"/>
<evidence type="ECO:0008006" key="3">
    <source>
        <dbReference type="Google" id="ProtNLM"/>
    </source>
</evidence>
<protein>
    <recommendedName>
        <fullName evidence="3">2'-5' RNA ligase superfamily protein</fullName>
    </recommendedName>
</protein>
<dbReference type="AlphaFoldDB" id="A0A1G7PD40"/>
<reference evidence="1 2" key="1">
    <citation type="submission" date="2016-10" db="EMBL/GenBank/DDBJ databases">
        <authorList>
            <person name="de Groot N.N."/>
        </authorList>
    </citation>
    <scope>NUCLEOTIDE SEQUENCE [LARGE SCALE GENOMIC DNA]</scope>
    <source>
        <strain evidence="1 2">CGMCC 4.3143</strain>
    </source>
</reference>
<accession>A0A1G7PD40</accession>
<sequence>MAQIVRFRLDMAAEDRVLAMRRVLQDHGLRIPHELPTVTFAAAAQIPAVARVQLTEALRGLSLPALWLATLGSVAGHDDDLVLSAIVDTELLAVHSAVHDALAGKVKSPFGSYLPGAWLPHVVLAHDKPAEAFTLLHPIRPVRAAIEGVEIADTRDGTAEPLFAD</sequence>
<dbReference type="Proteomes" id="UP000198967">
    <property type="component" value="Unassembled WGS sequence"/>
</dbReference>
<evidence type="ECO:0000313" key="1">
    <source>
        <dbReference type="EMBL" id="SDF84202.1"/>
    </source>
</evidence>
<proteinExistence type="predicted"/>
<gene>
    <name evidence="1" type="ORF">SAMN05216377_10783</name>
</gene>
<keyword evidence="2" id="KW-1185">Reference proteome</keyword>